<feature type="binding site" evidence="16">
    <location>
        <position position="398"/>
    </location>
    <ligand>
        <name>ATP</name>
        <dbReference type="ChEBI" id="CHEBI:30616"/>
    </ligand>
</feature>
<dbReference type="Pfam" id="PF16209">
    <property type="entry name" value="PhoLip_ATPase_N"/>
    <property type="match status" value="1"/>
</dbReference>
<dbReference type="PROSITE" id="PS00154">
    <property type="entry name" value="ATPASE_E1_E2"/>
    <property type="match status" value="1"/>
</dbReference>
<dbReference type="EMBL" id="CAJNOC010001220">
    <property type="protein sequence ID" value="CAF0845998.1"/>
    <property type="molecule type" value="Genomic_DNA"/>
</dbReference>
<dbReference type="FunFam" id="2.70.150.10:FF:000021">
    <property type="entry name" value="Phospholipid-transporting ATPase"/>
    <property type="match status" value="1"/>
</dbReference>
<reference evidence="21" key="1">
    <citation type="submission" date="2021-02" db="EMBL/GenBank/DDBJ databases">
        <authorList>
            <person name="Nowell W R."/>
        </authorList>
    </citation>
    <scope>NUCLEOTIDE SEQUENCE</scope>
    <source>
        <strain evidence="21">Ploen Becks lab</strain>
    </source>
</reference>
<dbReference type="Gene3D" id="3.40.50.1000">
    <property type="entry name" value="HAD superfamily/HAD-like"/>
    <property type="match status" value="1"/>
</dbReference>
<keyword evidence="4" id="KW-1003">Cell membrane</keyword>
<comment type="caution">
    <text evidence="21">The sequence shown here is derived from an EMBL/GenBank/DDBJ whole genome shotgun (WGS) entry which is preliminary data.</text>
</comment>
<comment type="catalytic activity">
    <reaction evidence="14">
        <text>a 1,2-diacyl-sn-glycero-3-phospho-L-serine(out) + ATP + H2O = a 1,2-diacyl-sn-glycero-3-phospho-L-serine(in) + ADP + phosphate + H(+)</text>
        <dbReference type="Rhea" id="RHEA:38567"/>
        <dbReference type="ChEBI" id="CHEBI:15377"/>
        <dbReference type="ChEBI" id="CHEBI:15378"/>
        <dbReference type="ChEBI" id="CHEBI:30616"/>
        <dbReference type="ChEBI" id="CHEBI:43474"/>
        <dbReference type="ChEBI" id="CHEBI:57262"/>
        <dbReference type="ChEBI" id="CHEBI:456216"/>
    </reaction>
    <physiologicalReaction direction="left-to-right" evidence="14">
        <dbReference type="Rhea" id="RHEA:38568"/>
    </physiologicalReaction>
</comment>
<comment type="catalytic activity">
    <reaction evidence="13 18">
        <text>ATP + H2O + phospholipidSide 1 = ADP + phosphate + phospholipidSide 2.</text>
        <dbReference type="EC" id="7.6.2.1"/>
    </reaction>
</comment>
<evidence type="ECO:0000256" key="7">
    <source>
        <dbReference type="ARBA" id="ARBA00022741"/>
    </source>
</evidence>
<gene>
    <name evidence="21" type="ORF">OXX778_LOCUS8703</name>
</gene>
<evidence type="ECO:0000256" key="6">
    <source>
        <dbReference type="ARBA" id="ARBA00022723"/>
    </source>
</evidence>
<evidence type="ECO:0000259" key="19">
    <source>
        <dbReference type="Pfam" id="PF16209"/>
    </source>
</evidence>
<dbReference type="InterPro" id="IPR001757">
    <property type="entry name" value="P_typ_ATPase"/>
</dbReference>
<feature type="binding site" evidence="17">
    <location>
        <position position="765"/>
    </location>
    <ligand>
        <name>Mg(2+)</name>
        <dbReference type="ChEBI" id="CHEBI:18420"/>
    </ligand>
</feature>
<feature type="binding site" evidence="16">
    <location>
        <position position="399"/>
    </location>
    <ligand>
        <name>ATP</name>
        <dbReference type="ChEBI" id="CHEBI:30616"/>
    </ligand>
</feature>
<evidence type="ECO:0000256" key="9">
    <source>
        <dbReference type="ARBA" id="ARBA00022842"/>
    </source>
</evidence>
<keyword evidence="6 17" id="KW-0479">Metal-binding</keyword>
<feature type="binding site" evidence="17">
    <location>
        <position position="400"/>
    </location>
    <ligand>
        <name>Mg(2+)</name>
        <dbReference type="ChEBI" id="CHEBI:18420"/>
    </ligand>
</feature>
<dbReference type="SFLD" id="SFLDS00003">
    <property type="entry name" value="Haloacid_Dehalogenase"/>
    <property type="match status" value="1"/>
</dbReference>
<keyword evidence="12 18" id="KW-0472">Membrane</keyword>
<sequence length="1116" mass="127930">MTKKPFSFKAKKVDGVEEKRSIYINSRTLIKNKFCSNSISTSKYNVISFLPKFIFEQFCKYSNIFFLLMSLIQQLPGVSPTGRYTTLVPLLFILSISGIKEIVEDFKRKKSDHQINNKKVYVLKENSSDWQLFRWRHVQVGDIVKVKSEELFPADLFFLSSSEPNSICFIETSNLDGETNLKIRQSLKQTSNLKTVSDLKNLSAIIEYEPPNQNLYEFVGNLKIDEQRTIPINPDQILLRGSQLRNTEWIYGIVIYTGHETKLMKNSNSPPLKRSQIEKATNNQILYLFIILIVLSLVSTIICSLWVSEKGGGHWYIGFNEEDFQSDNFAYNFITFLLVYQNLIPISLQVTLELVRFCQAFFINWDEEMYDKENDFHAVARTSNLNEELGVVKYIFSDKTGTLTKNQMQLKRCSIAGFLYGSVEHEGFDSVELLNNLKDHKTSEVIKEFLTLLVSCHTVIPERKANNSEIIYQASSPDENAFVTEAKNMGIIFHTREPDRIKVNFLNEQREYEILNVIEFNSVRKRMTVIIRDPLENKIKLYCKGADNVILPRLSEKSNEFKDTTIEHLEEFAKEGLRTLILAYKEIDSSSYEASATSIQNRDEKVQEAAELIEKDLLILGATAIEDKLQDGVPETISMLKKAGIKIWVLTGDKLETAVNIGYSCRLLTEEINLVYLNEKEKIKEVLNEWITQLDLSAQSQPKYGLIIEGSVLRYLLSVEFKENFLKLAISSSVVICCRATPKNKAQIVEMIKKKTNCVTLAIGDGANDVSMIQAAHVGIGVYGREGTQALAASDYAIGQFQYLAKLLLVHGNWNYSRISKVILYSFYKNICLYLIELWFAFFNAFSGQILFERWIISLYNVIFTAAPPMALGLFDMPTQSSTMLEFPELYSLTSYNAGFNMFGFWSYFVNSVFHSCIVYFVSFGLLYNEVAFSNGQVGDYIFMGNYVYTFCVIAVCLKAGLETESWTIITHLSIWGSIGFWFVFLAIYSNIWPTFDIAPEMVGMDKYIFEGPIFWFGVLLVPILTLLPDIVYKVVRRTFFKTFLQEIQEKEFKKTKFSFTDLLSKSNIGRTTSILMNKLKKQKVKPKSSQIYRGFAFSQEENGPVKINWSPSILA</sequence>
<feature type="binding site" evidence="17">
    <location>
        <position position="769"/>
    </location>
    <ligand>
        <name>Mg(2+)</name>
        <dbReference type="ChEBI" id="CHEBI:18420"/>
    </ligand>
</feature>
<keyword evidence="10 18" id="KW-1278">Translocase</keyword>
<evidence type="ECO:0000256" key="3">
    <source>
        <dbReference type="ARBA" id="ARBA00008109"/>
    </source>
</evidence>
<dbReference type="SUPFAM" id="SSF56784">
    <property type="entry name" value="HAD-like"/>
    <property type="match status" value="1"/>
</dbReference>
<dbReference type="Proteomes" id="UP000663879">
    <property type="component" value="Unassembled WGS sequence"/>
</dbReference>
<evidence type="ECO:0000256" key="10">
    <source>
        <dbReference type="ARBA" id="ARBA00022967"/>
    </source>
</evidence>
<feature type="binding site" evidence="16">
    <location>
        <position position="400"/>
    </location>
    <ligand>
        <name>ATP</name>
        <dbReference type="ChEBI" id="CHEBI:30616"/>
    </ligand>
</feature>
<dbReference type="OrthoDB" id="377733at2759"/>
<feature type="transmembrane region" description="Helical" evidence="18">
    <location>
        <begin position="941"/>
        <end position="961"/>
    </location>
</feature>
<dbReference type="GO" id="GO:0140326">
    <property type="term" value="F:ATPase-coupled intramembrane lipid transporter activity"/>
    <property type="evidence" value="ECO:0007669"/>
    <property type="project" value="UniProtKB-EC"/>
</dbReference>
<dbReference type="InterPro" id="IPR044492">
    <property type="entry name" value="P_typ_ATPase_HD_dom"/>
</dbReference>
<feature type="domain" description="P-type ATPase N-terminal" evidence="19">
    <location>
        <begin position="22"/>
        <end position="87"/>
    </location>
</feature>
<dbReference type="InterPro" id="IPR023299">
    <property type="entry name" value="ATPase_P-typ_cyto_dom_N"/>
</dbReference>
<dbReference type="InterPro" id="IPR008250">
    <property type="entry name" value="ATPase_P-typ_transduc_dom_A_sf"/>
</dbReference>
<dbReference type="NCBIfam" id="TIGR01494">
    <property type="entry name" value="ATPase_P-type"/>
    <property type="match status" value="1"/>
</dbReference>
<dbReference type="SUPFAM" id="SSF81653">
    <property type="entry name" value="Calcium ATPase, transduction domain A"/>
    <property type="match status" value="1"/>
</dbReference>
<feature type="domain" description="P-type ATPase C-terminal" evidence="20">
    <location>
        <begin position="793"/>
        <end position="1043"/>
    </location>
</feature>
<dbReference type="InterPro" id="IPR023214">
    <property type="entry name" value="HAD_sf"/>
</dbReference>
<dbReference type="Pfam" id="PF16212">
    <property type="entry name" value="PhoLip_ATPase_C"/>
    <property type="match status" value="1"/>
</dbReference>
<feature type="transmembrane region" description="Helical" evidence="18">
    <location>
        <begin position="822"/>
        <end position="843"/>
    </location>
</feature>
<feature type="binding site" evidence="16">
    <location>
        <position position="651"/>
    </location>
    <ligand>
        <name>ATP</name>
        <dbReference type="ChEBI" id="CHEBI:30616"/>
    </ligand>
</feature>
<keyword evidence="22" id="KW-1185">Reference proteome</keyword>
<evidence type="ECO:0000256" key="14">
    <source>
        <dbReference type="ARBA" id="ARBA00051303"/>
    </source>
</evidence>
<dbReference type="SFLD" id="SFLDF00027">
    <property type="entry name" value="p-type_atpase"/>
    <property type="match status" value="1"/>
</dbReference>
<feature type="binding site" evidence="16">
    <location>
        <position position="769"/>
    </location>
    <ligand>
        <name>ATP</name>
        <dbReference type="ChEBI" id="CHEBI:30616"/>
    </ligand>
</feature>
<name>A0A813W423_9BILA</name>
<dbReference type="Gene3D" id="2.70.150.10">
    <property type="entry name" value="Calcium-transporting ATPase, cytoplasmic transduction domain A"/>
    <property type="match status" value="1"/>
</dbReference>
<evidence type="ECO:0000256" key="18">
    <source>
        <dbReference type="RuleBase" id="RU362033"/>
    </source>
</evidence>
<dbReference type="GO" id="GO:0000287">
    <property type="term" value="F:magnesium ion binding"/>
    <property type="evidence" value="ECO:0007669"/>
    <property type="project" value="UniProtKB-UniRule"/>
</dbReference>
<feature type="binding site" evidence="16">
    <location>
        <position position="652"/>
    </location>
    <ligand>
        <name>ATP</name>
        <dbReference type="ChEBI" id="CHEBI:30616"/>
    </ligand>
</feature>
<evidence type="ECO:0000313" key="22">
    <source>
        <dbReference type="Proteomes" id="UP000663879"/>
    </source>
</evidence>
<dbReference type="CDD" id="cd02073">
    <property type="entry name" value="P-type_ATPase_APLT_Dnf-like"/>
    <property type="match status" value="1"/>
</dbReference>
<dbReference type="NCBIfam" id="TIGR01652">
    <property type="entry name" value="ATPase-Plipid"/>
    <property type="match status" value="1"/>
</dbReference>
<evidence type="ECO:0000256" key="12">
    <source>
        <dbReference type="ARBA" id="ARBA00023136"/>
    </source>
</evidence>
<feature type="binding site" evidence="16">
    <location>
        <position position="578"/>
    </location>
    <ligand>
        <name>ATP</name>
        <dbReference type="ChEBI" id="CHEBI:30616"/>
    </ligand>
</feature>
<keyword evidence="5 18" id="KW-0812">Transmembrane</keyword>
<dbReference type="SUPFAM" id="SSF81660">
    <property type="entry name" value="Metal cation-transporting ATPase, ATP-binding domain N"/>
    <property type="match status" value="1"/>
</dbReference>
<feature type="transmembrane region" description="Helical" evidence="18">
    <location>
        <begin position="855"/>
        <end position="875"/>
    </location>
</feature>
<evidence type="ECO:0000256" key="17">
    <source>
        <dbReference type="PIRSR" id="PIRSR606539-3"/>
    </source>
</evidence>
<evidence type="ECO:0000259" key="20">
    <source>
        <dbReference type="Pfam" id="PF16212"/>
    </source>
</evidence>
<comment type="subcellular location">
    <subcellularLocation>
        <location evidence="2">Cell membrane</location>
    </subcellularLocation>
    <subcellularLocation>
        <location evidence="1 18">Membrane</location>
        <topology evidence="1 18">Multi-pass membrane protein</topology>
    </subcellularLocation>
</comment>
<dbReference type="GO" id="GO:0005802">
    <property type="term" value="C:trans-Golgi network"/>
    <property type="evidence" value="ECO:0007669"/>
    <property type="project" value="TreeGrafter"/>
</dbReference>
<evidence type="ECO:0000256" key="13">
    <source>
        <dbReference type="ARBA" id="ARBA00034036"/>
    </source>
</evidence>
<dbReference type="GO" id="GO:0016887">
    <property type="term" value="F:ATP hydrolysis activity"/>
    <property type="evidence" value="ECO:0007669"/>
    <property type="project" value="InterPro"/>
</dbReference>
<dbReference type="EC" id="7.6.2.1" evidence="18"/>
<evidence type="ECO:0000256" key="4">
    <source>
        <dbReference type="ARBA" id="ARBA00022475"/>
    </source>
</evidence>
<dbReference type="Pfam" id="PF13246">
    <property type="entry name" value="Cation_ATPase"/>
    <property type="match status" value="1"/>
</dbReference>
<feature type="transmembrane region" description="Helical" evidence="18">
    <location>
        <begin position="905"/>
        <end position="929"/>
    </location>
</feature>
<feature type="binding site" evidence="16">
    <location>
        <position position="653"/>
    </location>
    <ligand>
        <name>ATP</name>
        <dbReference type="ChEBI" id="CHEBI:30616"/>
    </ligand>
</feature>
<feature type="binding site" evidence="16">
    <location>
        <position position="739"/>
    </location>
    <ligand>
        <name>ATP</name>
        <dbReference type="ChEBI" id="CHEBI:30616"/>
    </ligand>
</feature>
<dbReference type="FunFam" id="3.40.50.1000:FF:000014">
    <property type="entry name" value="Phospholipid-transporting ATPase"/>
    <property type="match status" value="1"/>
</dbReference>
<evidence type="ECO:0000313" key="21">
    <source>
        <dbReference type="EMBL" id="CAF0845998.1"/>
    </source>
</evidence>
<dbReference type="SUPFAM" id="SSF81665">
    <property type="entry name" value="Calcium ATPase, transmembrane domain M"/>
    <property type="match status" value="1"/>
</dbReference>
<keyword evidence="8 16" id="KW-0067">ATP-binding</keyword>
<feature type="binding site" evidence="16">
    <location>
        <position position="768"/>
    </location>
    <ligand>
        <name>ATP</name>
        <dbReference type="ChEBI" id="CHEBI:30616"/>
    </ligand>
</feature>
<dbReference type="InterPro" id="IPR032630">
    <property type="entry name" value="P_typ_ATPase_c"/>
</dbReference>
<evidence type="ECO:0000256" key="2">
    <source>
        <dbReference type="ARBA" id="ARBA00004236"/>
    </source>
</evidence>
<feature type="binding site" evidence="16">
    <location>
        <position position="745"/>
    </location>
    <ligand>
        <name>ATP</name>
        <dbReference type="ChEBI" id="CHEBI:30616"/>
    </ligand>
</feature>
<feature type="transmembrane region" description="Helical" evidence="18">
    <location>
        <begin position="1013"/>
        <end position="1033"/>
    </location>
</feature>
<accession>A0A813W423</accession>
<feature type="active site" description="4-aspartylphosphate intermediate" evidence="15">
    <location>
        <position position="398"/>
    </location>
</feature>
<feature type="transmembrane region" description="Helical" evidence="18">
    <location>
        <begin position="973"/>
        <end position="993"/>
    </location>
</feature>
<dbReference type="InterPro" id="IPR018303">
    <property type="entry name" value="ATPase_P-typ_P_site"/>
</dbReference>
<keyword evidence="11 18" id="KW-1133">Transmembrane helix</keyword>
<comment type="cofactor">
    <cofactor evidence="17">
        <name>Mg(2+)</name>
        <dbReference type="ChEBI" id="CHEBI:18420"/>
    </cofactor>
</comment>
<dbReference type="GO" id="GO:0005886">
    <property type="term" value="C:plasma membrane"/>
    <property type="evidence" value="ECO:0007669"/>
    <property type="project" value="UniProtKB-SubCell"/>
</dbReference>
<feature type="binding site" evidence="16">
    <location>
        <position position="520"/>
    </location>
    <ligand>
        <name>ATP</name>
        <dbReference type="ChEBI" id="CHEBI:30616"/>
    </ligand>
</feature>
<dbReference type="GO" id="GO:0005524">
    <property type="term" value="F:ATP binding"/>
    <property type="evidence" value="ECO:0007669"/>
    <property type="project" value="UniProtKB-UniRule"/>
</dbReference>
<dbReference type="PANTHER" id="PTHR24092:SF150">
    <property type="entry name" value="PHOSPHOLIPID-TRANSPORTING ATPASE"/>
    <property type="match status" value="1"/>
</dbReference>
<dbReference type="InterPro" id="IPR006539">
    <property type="entry name" value="P-type_ATPase_IV"/>
</dbReference>
<dbReference type="InterPro" id="IPR032631">
    <property type="entry name" value="P-type_ATPase_N"/>
</dbReference>
<comment type="similarity">
    <text evidence="3 18">Belongs to the cation transport ATPase (P-type) (TC 3.A.3) family. Type IV subfamily.</text>
</comment>
<feature type="binding site" evidence="16">
    <location>
        <position position="479"/>
    </location>
    <ligand>
        <name>ATP</name>
        <dbReference type="ChEBI" id="CHEBI:30616"/>
    </ligand>
</feature>
<dbReference type="AlphaFoldDB" id="A0A813W423"/>
<feature type="transmembrane region" description="Helical" evidence="18">
    <location>
        <begin position="285"/>
        <end position="308"/>
    </location>
</feature>
<evidence type="ECO:0000256" key="11">
    <source>
        <dbReference type="ARBA" id="ARBA00022989"/>
    </source>
</evidence>
<proteinExistence type="inferred from homology"/>
<feature type="transmembrane region" description="Helical" evidence="18">
    <location>
        <begin position="328"/>
        <end position="348"/>
    </location>
</feature>
<dbReference type="PANTHER" id="PTHR24092">
    <property type="entry name" value="PROBABLE PHOSPHOLIPID-TRANSPORTING ATPASE"/>
    <property type="match status" value="1"/>
</dbReference>
<evidence type="ECO:0000256" key="1">
    <source>
        <dbReference type="ARBA" id="ARBA00004141"/>
    </source>
</evidence>
<feature type="binding site" evidence="17">
    <location>
        <position position="398"/>
    </location>
    <ligand>
        <name>Mg(2+)</name>
        <dbReference type="ChEBI" id="CHEBI:18420"/>
    </ligand>
</feature>
<evidence type="ECO:0000256" key="5">
    <source>
        <dbReference type="ARBA" id="ARBA00022692"/>
    </source>
</evidence>
<dbReference type="GO" id="GO:0045332">
    <property type="term" value="P:phospholipid translocation"/>
    <property type="evidence" value="ECO:0007669"/>
    <property type="project" value="TreeGrafter"/>
</dbReference>
<evidence type="ECO:0000256" key="16">
    <source>
        <dbReference type="PIRSR" id="PIRSR606539-2"/>
    </source>
</evidence>
<dbReference type="PRINTS" id="PR00119">
    <property type="entry name" value="CATATPASE"/>
</dbReference>
<keyword evidence="9 17" id="KW-0460">Magnesium</keyword>
<dbReference type="Gene3D" id="3.40.1110.10">
    <property type="entry name" value="Calcium-transporting ATPase, cytoplasmic domain N"/>
    <property type="match status" value="1"/>
</dbReference>
<protein>
    <recommendedName>
        <fullName evidence="18">Phospholipid-transporting ATPase</fullName>
        <ecNumber evidence="18">7.6.2.1</ecNumber>
    </recommendedName>
</protein>
<evidence type="ECO:0000256" key="8">
    <source>
        <dbReference type="ARBA" id="ARBA00022840"/>
    </source>
</evidence>
<dbReference type="InterPro" id="IPR023298">
    <property type="entry name" value="ATPase_P-typ_TM_dom_sf"/>
</dbReference>
<dbReference type="SFLD" id="SFLDG00002">
    <property type="entry name" value="C1.7:_P-type_atpase_like"/>
    <property type="match status" value="1"/>
</dbReference>
<evidence type="ECO:0000256" key="15">
    <source>
        <dbReference type="PIRSR" id="PIRSR606539-1"/>
    </source>
</evidence>
<dbReference type="InterPro" id="IPR036412">
    <property type="entry name" value="HAD-like_sf"/>
</dbReference>
<organism evidence="21 22">
    <name type="scientific">Brachionus calyciflorus</name>
    <dbReference type="NCBI Taxonomy" id="104777"/>
    <lineage>
        <taxon>Eukaryota</taxon>
        <taxon>Metazoa</taxon>
        <taxon>Spiralia</taxon>
        <taxon>Gnathifera</taxon>
        <taxon>Rotifera</taxon>
        <taxon>Eurotatoria</taxon>
        <taxon>Monogononta</taxon>
        <taxon>Pseudotrocha</taxon>
        <taxon>Ploima</taxon>
        <taxon>Brachionidae</taxon>
        <taxon>Brachionus</taxon>
    </lineage>
</organism>
<feature type="binding site" evidence="16">
    <location>
        <position position="544"/>
    </location>
    <ligand>
        <name>ATP</name>
        <dbReference type="ChEBI" id="CHEBI:30616"/>
    </ligand>
</feature>
<keyword evidence="7 16" id="KW-0547">Nucleotide-binding</keyword>